<comment type="subcellular location">
    <subcellularLocation>
        <location evidence="1 10">Cell membrane</location>
        <topology evidence="1 10">Multi-pass membrane protein</topology>
    </subcellularLocation>
</comment>
<keyword evidence="3 10" id="KW-0812">Transmembrane</keyword>
<comment type="caution">
    <text evidence="11">The sequence shown here is derived from an EMBL/GenBank/DDBJ whole genome shotgun (WGS) entry which is preliminary data.</text>
</comment>
<comment type="function">
    <text evidence="9 10">Fluoride-specific ion channel. Important for reducing fluoride concentration in the cell, thus reducing its toxicity.</text>
</comment>
<reference evidence="12" key="1">
    <citation type="journal article" date="2019" name="Int. J. Syst. Evol. Microbiol.">
        <title>The Global Catalogue of Microorganisms (GCM) 10K type strain sequencing project: providing services to taxonomists for standard genome sequencing and annotation.</title>
        <authorList>
            <consortium name="The Broad Institute Genomics Platform"/>
            <consortium name="The Broad Institute Genome Sequencing Center for Infectious Disease"/>
            <person name="Wu L."/>
            <person name="Ma J."/>
        </authorList>
    </citation>
    <scope>NUCLEOTIDE SEQUENCE [LARGE SCALE GENOMIC DNA]</scope>
    <source>
        <strain evidence="12">CCUG 60214</strain>
    </source>
</reference>
<dbReference type="Pfam" id="PF02537">
    <property type="entry name" value="CRCB"/>
    <property type="match status" value="1"/>
</dbReference>
<keyword evidence="10" id="KW-0479">Metal-binding</keyword>
<keyword evidence="6 10" id="KW-0407">Ion channel</keyword>
<comment type="similarity">
    <text evidence="7 10">Belongs to the fluoride channel Fluc/FEX (TC 1.A.43) family.</text>
</comment>
<feature type="binding site" evidence="10">
    <location>
        <position position="67"/>
    </location>
    <ligand>
        <name>Na(+)</name>
        <dbReference type="ChEBI" id="CHEBI:29101"/>
        <note>structural</note>
    </ligand>
</feature>
<evidence type="ECO:0000256" key="6">
    <source>
        <dbReference type="ARBA" id="ARBA00023303"/>
    </source>
</evidence>
<dbReference type="HAMAP" id="MF_00454">
    <property type="entry name" value="FluC"/>
    <property type="match status" value="1"/>
</dbReference>
<keyword evidence="5 10" id="KW-0472">Membrane</keyword>
<evidence type="ECO:0000313" key="11">
    <source>
        <dbReference type="EMBL" id="MFD1147227.1"/>
    </source>
</evidence>
<evidence type="ECO:0000256" key="9">
    <source>
        <dbReference type="ARBA" id="ARBA00049940"/>
    </source>
</evidence>
<dbReference type="EMBL" id="JBHTLK010000030">
    <property type="protein sequence ID" value="MFD1147227.1"/>
    <property type="molecule type" value="Genomic_DNA"/>
</dbReference>
<sequence>MTALLVFVGAAVGAPLRYLADRFVQSRHPSRFPFGTLAVNVVGSFALGCVAGASPALVALIGTGLCGGLTTYSTFSYETVRLAEEGHGWQAFANVAASLVAGVGAAALGYALTR</sequence>
<keyword evidence="4 10" id="KW-1133">Transmembrane helix</keyword>
<keyword evidence="2 10" id="KW-1003">Cell membrane</keyword>
<evidence type="ECO:0000313" key="12">
    <source>
        <dbReference type="Proteomes" id="UP001597168"/>
    </source>
</evidence>
<gene>
    <name evidence="10 11" type="primary">crcB</name>
    <name evidence="10" type="synonym">fluC</name>
    <name evidence="11" type="ORF">ACFQ3T_08825</name>
</gene>
<feature type="binding site" evidence="10">
    <location>
        <position position="70"/>
    </location>
    <ligand>
        <name>Na(+)</name>
        <dbReference type="ChEBI" id="CHEBI:29101"/>
        <note>structural</note>
    </ligand>
</feature>
<evidence type="ECO:0000256" key="8">
    <source>
        <dbReference type="ARBA" id="ARBA00035585"/>
    </source>
</evidence>
<evidence type="ECO:0000256" key="10">
    <source>
        <dbReference type="HAMAP-Rule" id="MF_00454"/>
    </source>
</evidence>
<organism evidence="11 12">
    <name type="scientific">Saccharothrix hoggarensis</name>
    <dbReference type="NCBI Taxonomy" id="913853"/>
    <lineage>
        <taxon>Bacteria</taxon>
        <taxon>Bacillati</taxon>
        <taxon>Actinomycetota</taxon>
        <taxon>Actinomycetes</taxon>
        <taxon>Pseudonocardiales</taxon>
        <taxon>Pseudonocardiaceae</taxon>
        <taxon>Saccharothrix</taxon>
    </lineage>
</organism>
<feature type="transmembrane region" description="Helical" evidence="10">
    <location>
        <begin position="57"/>
        <end position="77"/>
    </location>
</feature>
<dbReference type="NCBIfam" id="TIGR00494">
    <property type="entry name" value="crcB"/>
    <property type="match status" value="1"/>
</dbReference>
<name>A0ABW3QR51_9PSEU</name>
<keyword evidence="10" id="KW-0406">Ion transport</keyword>
<dbReference type="PANTHER" id="PTHR28259">
    <property type="entry name" value="FLUORIDE EXPORT PROTEIN 1-RELATED"/>
    <property type="match status" value="1"/>
</dbReference>
<feature type="transmembrane region" description="Helical" evidence="10">
    <location>
        <begin position="32"/>
        <end position="50"/>
    </location>
</feature>
<protein>
    <recommendedName>
        <fullName evidence="10">Fluoride-specific ion channel FluC</fullName>
    </recommendedName>
</protein>
<evidence type="ECO:0000256" key="7">
    <source>
        <dbReference type="ARBA" id="ARBA00035120"/>
    </source>
</evidence>
<keyword evidence="10" id="KW-0915">Sodium</keyword>
<evidence type="ECO:0000256" key="4">
    <source>
        <dbReference type="ARBA" id="ARBA00022989"/>
    </source>
</evidence>
<proteinExistence type="inferred from homology"/>
<keyword evidence="12" id="KW-1185">Reference proteome</keyword>
<evidence type="ECO:0000256" key="2">
    <source>
        <dbReference type="ARBA" id="ARBA00022475"/>
    </source>
</evidence>
<dbReference type="RefSeq" id="WP_380722169.1">
    <property type="nucleotide sequence ID" value="NZ_JBHTLK010000030.1"/>
</dbReference>
<comment type="activity regulation">
    <text evidence="10">Na(+) is not transported, but it plays an essential structural role and its presence is essential for fluoride channel function.</text>
</comment>
<dbReference type="Proteomes" id="UP001597168">
    <property type="component" value="Unassembled WGS sequence"/>
</dbReference>
<evidence type="ECO:0000256" key="1">
    <source>
        <dbReference type="ARBA" id="ARBA00004651"/>
    </source>
</evidence>
<feature type="transmembrane region" description="Helical" evidence="10">
    <location>
        <begin position="89"/>
        <end position="112"/>
    </location>
</feature>
<keyword evidence="10" id="KW-0813">Transport</keyword>
<comment type="catalytic activity">
    <reaction evidence="8">
        <text>fluoride(in) = fluoride(out)</text>
        <dbReference type="Rhea" id="RHEA:76159"/>
        <dbReference type="ChEBI" id="CHEBI:17051"/>
    </reaction>
    <physiologicalReaction direction="left-to-right" evidence="8">
        <dbReference type="Rhea" id="RHEA:76160"/>
    </physiologicalReaction>
</comment>
<accession>A0ABW3QR51</accession>
<dbReference type="PANTHER" id="PTHR28259:SF1">
    <property type="entry name" value="FLUORIDE EXPORT PROTEIN 1-RELATED"/>
    <property type="match status" value="1"/>
</dbReference>
<dbReference type="InterPro" id="IPR003691">
    <property type="entry name" value="FluC"/>
</dbReference>
<evidence type="ECO:0000256" key="5">
    <source>
        <dbReference type="ARBA" id="ARBA00023136"/>
    </source>
</evidence>
<evidence type="ECO:0000256" key="3">
    <source>
        <dbReference type="ARBA" id="ARBA00022692"/>
    </source>
</evidence>